<accession>A0A0B2X691</accession>
<dbReference type="EMBL" id="AZHE01000001">
    <property type="protein sequence ID" value="KHO01243.1"/>
    <property type="molecule type" value="Genomic_DNA"/>
</dbReference>
<reference evidence="2 3" key="1">
    <citation type="journal article" date="2014" name="Proc. Natl. Acad. Sci. U.S.A.">
        <title>Trajectory and genomic determinants of fungal-pathogen speciation and host adaptation.</title>
        <authorList>
            <person name="Hu X."/>
            <person name="Xiao G."/>
            <person name="Zheng P."/>
            <person name="Shang Y."/>
            <person name="Su Y."/>
            <person name="Zhang X."/>
            <person name="Liu X."/>
            <person name="Zhan S."/>
            <person name="St Leger R.J."/>
            <person name="Wang C."/>
        </authorList>
    </citation>
    <scope>NUCLEOTIDE SEQUENCE [LARGE SCALE GENOMIC DNA]</scope>
    <source>
        <strain evidence="2 3">ARSEF 1941</strain>
    </source>
</reference>
<dbReference type="HOGENOM" id="CLU_000288_138_5_1"/>
<feature type="domain" description="Heterokaryon incompatibility" evidence="1">
    <location>
        <begin position="21"/>
        <end position="109"/>
    </location>
</feature>
<dbReference type="Pfam" id="PF06985">
    <property type="entry name" value="HET"/>
    <property type="match status" value="1"/>
</dbReference>
<dbReference type="RefSeq" id="XP_040682308.1">
    <property type="nucleotide sequence ID" value="XM_040819043.1"/>
</dbReference>
<dbReference type="OrthoDB" id="4955925at2759"/>
<dbReference type="InterPro" id="IPR010730">
    <property type="entry name" value="HET"/>
</dbReference>
<dbReference type="Proteomes" id="UP000030816">
    <property type="component" value="Unassembled WGS sequence"/>
</dbReference>
<name>A0A0B2X691_METAS</name>
<organism evidence="2 3">
    <name type="scientific">Metarhizium album (strain ARSEF 1941)</name>
    <dbReference type="NCBI Taxonomy" id="1081103"/>
    <lineage>
        <taxon>Eukaryota</taxon>
        <taxon>Fungi</taxon>
        <taxon>Dikarya</taxon>
        <taxon>Ascomycota</taxon>
        <taxon>Pezizomycotina</taxon>
        <taxon>Sordariomycetes</taxon>
        <taxon>Hypocreomycetidae</taxon>
        <taxon>Hypocreales</taxon>
        <taxon>Clavicipitaceae</taxon>
        <taxon>Metarhizium</taxon>
    </lineage>
</organism>
<dbReference type="STRING" id="1081103.A0A0B2X691"/>
<dbReference type="PANTHER" id="PTHR10622">
    <property type="entry name" value="HET DOMAIN-CONTAINING PROTEIN"/>
    <property type="match status" value="1"/>
</dbReference>
<evidence type="ECO:0000313" key="3">
    <source>
        <dbReference type="Proteomes" id="UP000030816"/>
    </source>
</evidence>
<keyword evidence="3" id="KW-1185">Reference proteome</keyword>
<protein>
    <submittedName>
        <fullName evidence="2">Heterokaryon incompatibility</fullName>
    </submittedName>
</protein>
<dbReference type="GeneID" id="63734699"/>
<evidence type="ECO:0000259" key="1">
    <source>
        <dbReference type="Pfam" id="PF06985"/>
    </source>
</evidence>
<proteinExistence type="predicted"/>
<dbReference type="AlphaFoldDB" id="A0A0B2X691"/>
<sequence>MRLLNITRLRLELFTAAPPKYAVVSHRWTEKEVTLEDMRNRTGLPTQPEFSKILHAGLNAKTVGLEHMWIDTCCIDRNSHAELSDAINSMFQWYCGAEICLVYLEDVSSLEDLGRSEWFRRGWTLLELVAPKKVVFFDR</sequence>
<evidence type="ECO:0000313" key="2">
    <source>
        <dbReference type="EMBL" id="KHO01243.1"/>
    </source>
</evidence>
<dbReference type="PANTHER" id="PTHR10622:SF10">
    <property type="entry name" value="HET DOMAIN-CONTAINING PROTEIN"/>
    <property type="match status" value="1"/>
</dbReference>
<comment type="caution">
    <text evidence="2">The sequence shown here is derived from an EMBL/GenBank/DDBJ whole genome shotgun (WGS) entry which is preliminary data.</text>
</comment>
<gene>
    <name evidence="2" type="ORF">MAM_00244</name>
</gene>